<evidence type="ECO:0000313" key="2">
    <source>
        <dbReference type="Proteomes" id="UP001497680"/>
    </source>
</evidence>
<accession>A0ACC0CN38</accession>
<dbReference type="Proteomes" id="UP001497680">
    <property type="component" value="Unassembled WGS sequence"/>
</dbReference>
<gene>
    <name evidence="1" type="ORF">F4821DRAFT_274607</name>
</gene>
<sequence>MVAAGPTKVVRRQGARRTGTLTRQLTAVQRQKDKLQKELDKVHSQLGKLPEETSEEDKAELQSRIQQLEVDMMALDEPENLILTPIQENNVVDTDTTSNDVGKGDTNDKGLFVPSNTAGNEEECAMFTPDDLLGGLNKGARGKDKCDEKPIGWVRSRSGLYMVYELGPPSLGNFLIRETDKATIATNKGNLKNLRALRAEEEQDEDGNRIFKAGCLEGILGVVWHYSDEENKFDLLDPEKWPQGSKQKVSPTTYIHAKLKFEKDGVTKYVKRWVPRSAMRKFSVKSSTLQEDIKAGDKVIVSKGQTMKNADIMILNAAIGFDEMYQEYIEAGRTGGHERSPSLYPATNTGKKSAK</sequence>
<name>A0ACC0CN38_9PEZI</name>
<comment type="caution">
    <text evidence="1">The sequence shown here is derived from an EMBL/GenBank/DDBJ whole genome shotgun (WGS) entry which is preliminary data.</text>
</comment>
<proteinExistence type="predicted"/>
<dbReference type="EMBL" id="MU394386">
    <property type="protein sequence ID" value="KAI6081802.1"/>
    <property type="molecule type" value="Genomic_DNA"/>
</dbReference>
<reference evidence="1 2" key="1">
    <citation type="journal article" date="2022" name="New Phytol.">
        <title>Ecological generalism drives hyperdiversity of secondary metabolite gene clusters in xylarialean endophytes.</title>
        <authorList>
            <person name="Franco M.E.E."/>
            <person name="Wisecaver J.H."/>
            <person name="Arnold A.E."/>
            <person name="Ju Y.M."/>
            <person name="Slot J.C."/>
            <person name="Ahrendt S."/>
            <person name="Moore L.P."/>
            <person name="Eastman K.E."/>
            <person name="Scott K."/>
            <person name="Konkel Z."/>
            <person name="Mondo S.J."/>
            <person name="Kuo A."/>
            <person name="Hayes R.D."/>
            <person name="Haridas S."/>
            <person name="Andreopoulos B."/>
            <person name="Riley R."/>
            <person name="LaButti K."/>
            <person name="Pangilinan J."/>
            <person name="Lipzen A."/>
            <person name="Amirebrahimi M."/>
            <person name="Yan J."/>
            <person name="Adam C."/>
            <person name="Keymanesh K."/>
            <person name="Ng V."/>
            <person name="Louie K."/>
            <person name="Northen T."/>
            <person name="Drula E."/>
            <person name="Henrissat B."/>
            <person name="Hsieh H.M."/>
            <person name="Youens-Clark K."/>
            <person name="Lutzoni F."/>
            <person name="Miadlikowska J."/>
            <person name="Eastwood D.C."/>
            <person name="Hamelin R.C."/>
            <person name="Grigoriev I.V."/>
            <person name="U'Ren J.M."/>
        </authorList>
    </citation>
    <scope>NUCLEOTIDE SEQUENCE [LARGE SCALE GENOMIC DNA]</scope>
    <source>
        <strain evidence="1 2">ER1909</strain>
    </source>
</reference>
<evidence type="ECO:0000313" key="1">
    <source>
        <dbReference type="EMBL" id="KAI6081802.1"/>
    </source>
</evidence>
<protein>
    <submittedName>
        <fullName evidence="1">Uncharacterized protein</fullName>
    </submittedName>
</protein>
<organism evidence="1 2">
    <name type="scientific">Hypoxylon rubiginosum</name>
    <dbReference type="NCBI Taxonomy" id="110542"/>
    <lineage>
        <taxon>Eukaryota</taxon>
        <taxon>Fungi</taxon>
        <taxon>Dikarya</taxon>
        <taxon>Ascomycota</taxon>
        <taxon>Pezizomycotina</taxon>
        <taxon>Sordariomycetes</taxon>
        <taxon>Xylariomycetidae</taxon>
        <taxon>Xylariales</taxon>
        <taxon>Hypoxylaceae</taxon>
        <taxon>Hypoxylon</taxon>
    </lineage>
</organism>
<keyword evidence="2" id="KW-1185">Reference proteome</keyword>